<keyword evidence="1" id="KW-1185">Reference proteome</keyword>
<proteinExistence type="predicted"/>
<dbReference type="WBParaSite" id="Hba_01942">
    <property type="protein sequence ID" value="Hba_01942"/>
    <property type="gene ID" value="Hba_01942"/>
</dbReference>
<reference evidence="2" key="1">
    <citation type="submission" date="2016-11" db="UniProtKB">
        <authorList>
            <consortium name="WormBaseParasite"/>
        </authorList>
    </citation>
    <scope>IDENTIFICATION</scope>
</reference>
<protein>
    <submittedName>
        <fullName evidence="2">ATP-binding protein</fullName>
    </submittedName>
</protein>
<accession>A0A1I7WB97</accession>
<sequence>MKLAEQLKKLNLHFRQIFSGETDINSENTFIEADLPTDKITLFNNIAFEFILGKITYI</sequence>
<evidence type="ECO:0000313" key="1">
    <source>
        <dbReference type="Proteomes" id="UP000095283"/>
    </source>
</evidence>
<evidence type="ECO:0000313" key="2">
    <source>
        <dbReference type="WBParaSite" id="Hba_01942"/>
    </source>
</evidence>
<dbReference type="AlphaFoldDB" id="A0A1I7WB97"/>
<dbReference type="Proteomes" id="UP000095283">
    <property type="component" value="Unplaced"/>
</dbReference>
<name>A0A1I7WB97_HETBA</name>
<organism evidence="1 2">
    <name type="scientific">Heterorhabditis bacteriophora</name>
    <name type="common">Entomopathogenic nematode worm</name>
    <dbReference type="NCBI Taxonomy" id="37862"/>
    <lineage>
        <taxon>Eukaryota</taxon>
        <taxon>Metazoa</taxon>
        <taxon>Ecdysozoa</taxon>
        <taxon>Nematoda</taxon>
        <taxon>Chromadorea</taxon>
        <taxon>Rhabditida</taxon>
        <taxon>Rhabditina</taxon>
        <taxon>Rhabditomorpha</taxon>
        <taxon>Strongyloidea</taxon>
        <taxon>Heterorhabditidae</taxon>
        <taxon>Heterorhabditis</taxon>
    </lineage>
</organism>